<evidence type="ECO:0000313" key="3">
    <source>
        <dbReference type="Proteomes" id="UP000183287"/>
    </source>
</evidence>
<keyword evidence="1" id="KW-0812">Transmembrane</keyword>
<proteinExistence type="predicted"/>
<dbReference type="Proteomes" id="UP000183287">
    <property type="component" value="Unassembled WGS sequence"/>
</dbReference>
<evidence type="ECO:0000256" key="1">
    <source>
        <dbReference type="SAM" id="Phobius"/>
    </source>
</evidence>
<gene>
    <name evidence="2" type="ORF">SAMN05421863_108712</name>
</gene>
<evidence type="ECO:0000313" key="2">
    <source>
        <dbReference type="EMBL" id="SFN02971.1"/>
    </source>
</evidence>
<keyword evidence="1" id="KW-1133">Transmembrane helix</keyword>
<dbReference type="EMBL" id="FOUB01000087">
    <property type="protein sequence ID" value="SFN02971.1"/>
    <property type="molecule type" value="Genomic_DNA"/>
</dbReference>
<dbReference type="OrthoDB" id="9157264at2"/>
<keyword evidence="1" id="KW-0472">Membrane</keyword>
<keyword evidence="3" id="KW-1185">Reference proteome</keyword>
<protein>
    <submittedName>
        <fullName evidence="2">Uncharacterized protein</fullName>
    </submittedName>
</protein>
<name>A0A1I4VNU0_9PROT</name>
<feature type="transmembrane region" description="Helical" evidence="1">
    <location>
        <begin position="60"/>
        <end position="80"/>
    </location>
</feature>
<accession>A0A1I4VNU0</accession>
<sequence length="112" mass="11325">MLTYLIVILAIAAVGGIVLATKIFSGQLASWPLSIVHALLGATGLIMLIMLVLEGSGNGRLTAALGLLVIAALGGFYLASLHAKGNVAPKNIVLIHAGVAVAGFLTLLSILL</sequence>
<feature type="transmembrane region" description="Helical" evidence="1">
    <location>
        <begin position="30"/>
        <end position="53"/>
    </location>
</feature>
<reference evidence="3" key="1">
    <citation type="submission" date="2016-10" db="EMBL/GenBank/DDBJ databases">
        <authorList>
            <person name="Varghese N."/>
            <person name="Submissions S."/>
        </authorList>
    </citation>
    <scope>NUCLEOTIDE SEQUENCE [LARGE SCALE GENOMIC DNA]</scope>
    <source>
        <strain evidence="3">Nm44</strain>
    </source>
</reference>
<feature type="transmembrane region" description="Helical" evidence="1">
    <location>
        <begin position="92"/>
        <end position="111"/>
    </location>
</feature>
<organism evidence="2 3">
    <name type="scientific">Nitrosomonas communis</name>
    <dbReference type="NCBI Taxonomy" id="44574"/>
    <lineage>
        <taxon>Bacteria</taxon>
        <taxon>Pseudomonadati</taxon>
        <taxon>Pseudomonadota</taxon>
        <taxon>Betaproteobacteria</taxon>
        <taxon>Nitrosomonadales</taxon>
        <taxon>Nitrosomonadaceae</taxon>
        <taxon>Nitrosomonas</taxon>
    </lineage>
</organism>
<dbReference type="RefSeq" id="WP_074907026.1">
    <property type="nucleotide sequence ID" value="NZ_FOUB01000087.1"/>
</dbReference>
<dbReference type="AlphaFoldDB" id="A0A1I4VNU0"/>